<dbReference type="InterPro" id="IPR045857">
    <property type="entry name" value="O16G_dom_2"/>
</dbReference>
<gene>
    <name evidence="10" type="primary">treS</name>
    <name evidence="10" type="ORF">Asera_53500</name>
</gene>
<dbReference type="Pfam" id="PF00128">
    <property type="entry name" value="Alpha-amylase"/>
    <property type="match status" value="2"/>
</dbReference>
<evidence type="ECO:0000256" key="3">
    <source>
        <dbReference type="ARBA" id="ARBA00012619"/>
    </source>
</evidence>
<dbReference type="GO" id="GO:0046872">
    <property type="term" value="F:metal ion binding"/>
    <property type="evidence" value="ECO:0007669"/>
    <property type="project" value="UniProtKB-KW"/>
</dbReference>
<dbReference type="InterPro" id="IPR017853">
    <property type="entry name" value="GH"/>
</dbReference>
<dbReference type="GO" id="GO:0005975">
    <property type="term" value="P:carbohydrate metabolic process"/>
    <property type="evidence" value="ECO:0007669"/>
    <property type="project" value="InterPro"/>
</dbReference>
<sequence>MSETTLRRPREADRATPDGGRPDVDDGSYVTADGQVSHPVPDDFRSARSLPADPHWFKRAVFYEVLVRAFNDSSADGCGDLRGLTAKLDYLSWLGVDCLWLPPFYASPLRDGGYDISDFYQVLPEFGTVEDFVLLLDEAHQRGIRVITDLVMNHTSESHPWFQESRRNPDGDYGDFYVWSDADERYPDARIIFVDTEESNWTFDPVRRQFYWHRFFSHQPDLNYDNPRVQEEMLSVLRFWLNLGIDGFRLDAVPYLFERDGTNCENLPETHAFLRNVRKVVEDEYPGRVLLAEANQWPTDVVEYFGDPDVGGDECHMAFHFPLMPRIFMAVRRESRFPISEIMAQTPAIPSGCQWGIFLRNHDELTLEMVSDEERDYMYGEYAKDPRMRANIGIRRRLAPLLDNDRDQLELFTAMLLSLPGSPILYYGDEIGMGDNIWLGDRDAVRTPMQWTPDRNAGFSQANPGRLYLPTIMDPIYGYQAINVESQLNSSASLLHWTRRMIEIRKRHPAFALGDFHDLGGSNPSVLSYLREYRGHAEEGDESSPEIHDVVLCVNNLSRFPQPIELNLRQWEGWAPIELSGLVPFPPIGELPYLLTLPGHGFFWFQISPRDEVGA</sequence>
<evidence type="ECO:0000256" key="8">
    <source>
        <dbReference type="SAM" id="MobiDB-lite"/>
    </source>
</evidence>
<feature type="compositionally biased region" description="Basic and acidic residues" evidence="8">
    <location>
        <begin position="1"/>
        <end position="24"/>
    </location>
</feature>
<dbReference type="EMBL" id="AP023354">
    <property type="protein sequence ID" value="BCJ31242.1"/>
    <property type="molecule type" value="Genomic_DNA"/>
</dbReference>
<dbReference type="Proteomes" id="UP000680750">
    <property type="component" value="Chromosome"/>
</dbReference>
<evidence type="ECO:0000313" key="10">
    <source>
        <dbReference type="EMBL" id="BCJ31242.1"/>
    </source>
</evidence>
<dbReference type="InterPro" id="IPR012810">
    <property type="entry name" value="TreS/a-amylase_N"/>
</dbReference>
<evidence type="ECO:0000259" key="9">
    <source>
        <dbReference type="SMART" id="SM00642"/>
    </source>
</evidence>
<dbReference type="SMART" id="SM00642">
    <property type="entry name" value="Aamy"/>
    <property type="match status" value="1"/>
</dbReference>
<dbReference type="AlphaFoldDB" id="A0A810L9H1"/>
<dbReference type="KEGG" id="aser:Asera_53500"/>
<dbReference type="PANTHER" id="PTHR10357:SF219">
    <property type="entry name" value="MALTOSE ALPHA-D-GLUCOSYLTRANSFERASE"/>
    <property type="match status" value="1"/>
</dbReference>
<keyword evidence="6" id="KW-0413">Isomerase</keyword>
<organism evidence="10 11">
    <name type="scientific">Actinocatenispora sera</name>
    <dbReference type="NCBI Taxonomy" id="390989"/>
    <lineage>
        <taxon>Bacteria</taxon>
        <taxon>Bacillati</taxon>
        <taxon>Actinomycetota</taxon>
        <taxon>Actinomycetes</taxon>
        <taxon>Micromonosporales</taxon>
        <taxon>Micromonosporaceae</taxon>
        <taxon>Actinocatenispora</taxon>
    </lineage>
</organism>
<comment type="catalytic activity">
    <reaction evidence="1">
        <text>D-maltose = alpha,alpha-trehalose</text>
        <dbReference type="Rhea" id="RHEA:15145"/>
        <dbReference type="ChEBI" id="CHEBI:16551"/>
        <dbReference type="ChEBI" id="CHEBI:17306"/>
        <dbReference type="EC" id="5.4.99.16"/>
    </reaction>
</comment>
<dbReference type="InterPro" id="IPR006047">
    <property type="entry name" value="GH13_cat_dom"/>
</dbReference>
<dbReference type="InterPro" id="IPR032091">
    <property type="entry name" value="Malt_amylase-like_C"/>
</dbReference>
<keyword evidence="5" id="KW-0106">Calcium</keyword>
<dbReference type="GO" id="GO:0047471">
    <property type="term" value="F:maltose alpha-D-glucosyltransferase activity"/>
    <property type="evidence" value="ECO:0007669"/>
    <property type="project" value="UniProtKB-EC"/>
</dbReference>
<dbReference type="EC" id="5.4.99.16" evidence="3"/>
<keyword evidence="4" id="KW-0479">Metal-binding</keyword>
<dbReference type="Gene3D" id="2.60.40.1180">
    <property type="entry name" value="Golgi alpha-mannosidase II"/>
    <property type="match status" value="1"/>
</dbReference>
<dbReference type="SUPFAM" id="SSF51011">
    <property type="entry name" value="Glycosyl hydrolase domain"/>
    <property type="match status" value="1"/>
</dbReference>
<comment type="similarity">
    <text evidence="2">Belongs to the glycosyl hydrolase 13 family. TreS subfamily.</text>
</comment>
<dbReference type="Gene3D" id="3.90.400.10">
    <property type="entry name" value="Oligo-1,6-glucosidase, Domain 2"/>
    <property type="match status" value="1"/>
</dbReference>
<dbReference type="FunFam" id="3.20.20.80:FF:000055">
    <property type="entry name" value="Trehalose synthase"/>
    <property type="match status" value="1"/>
</dbReference>
<dbReference type="RefSeq" id="WP_084130879.1">
    <property type="nucleotide sequence ID" value="NZ_AP023354.1"/>
</dbReference>
<dbReference type="Gene3D" id="3.20.20.80">
    <property type="entry name" value="Glycosidases"/>
    <property type="match status" value="1"/>
</dbReference>
<evidence type="ECO:0000256" key="4">
    <source>
        <dbReference type="ARBA" id="ARBA00022723"/>
    </source>
</evidence>
<proteinExistence type="inferred from homology"/>
<protein>
    <recommendedName>
        <fullName evidence="3">maltose alpha-D-glucosyltransferase</fullName>
        <ecNumber evidence="3">5.4.99.16</ecNumber>
    </recommendedName>
    <alternativeName>
        <fullName evidence="7">Maltose alpha-D-glucosyltransferase</fullName>
    </alternativeName>
</protein>
<evidence type="ECO:0000256" key="5">
    <source>
        <dbReference type="ARBA" id="ARBA00022837"/>
    </source>
</evidence>
<evidence type="ECO:0000256" key="2">
    <source>
        <dbReference type="ARBA" id="ARBA00005496"/>
    </source>
</evidence>
<feature type="region of interest" description="Disordered" evidence="8">
    <location>
        <begin position="1"/>
        <end position="44"/>
    </location>
</feature>
<feature type="domain" description="Glycosyl hydrolase family 13 catalytic" evidence="9">
    <location>
        <begin position="64"/>
        <end position="466"/>
    </location>
</feature>
<evidence type="ECO:0000256" key="7">
    <source>
        <dbReference type="ARBA" id="ARBA00031378"/>
    </source>
</evidence>
<dbReference type="PANTHER" id="PTHR10357">
    <property type="entry name" value="ALPHA-AMYLASE FAMILY MEMBER"/>
    <property type="match status" value="1"/>
</dbReference>
<evidence type="ECO:0000313" key="11">
    <source>
        <dbReference type="Proteomes" id="UP000680750"/>
    </source>
</evidence>
<dbReference type="InterPro" id="IPR013780">
    <property type="entry name" value="Glyco_hydro_b"/>
</dbReference>
<dbReference type="Pfam" id="PF16657">
    <property type="entry name" value="Malt_amylase_C"/>
    <property type="match status" value="1"/>
</dbReference>
<evidence type="ECO:0000256" key="6">
    <source>
        <dbReference type="ARBA" id="ARBA00023235"/>
    </source>
</evidence>
<evidence type="ECO:0000256" key="1">
    <source>
        <dbReference type="ARBA" id="ARBA00001595"/>
    </source>
</evidence>
<dbReference type="NCBIfam" id="TIGR02456">
    <property type="entry name" value="treS_nterm"/>
    <property type="match status" value="1"/>
</dbReference>
<reference evidence="10" key="1">
    <citation type="submission" date="2020-08" db="EMBL/GenBank/DDBJ databases">
        <title>Whole genome shotgun sequence of Actinocatenispora sera NBRC 101916.</title>
        <authorList>
            <person name="Komaki H."/>
            <person name="Tamura T."/>
        </authorList>
    </citation>
    <scope>NUCLEOTIDE SEQUENCE</scope>
    <source>
        <strain evidence="10">NBRC 101916</strain>
    </source>
</reference>
<dbReference type="CDD" id="cd11334">
    <property type="entry name" value="AmyAc_TreS"/>
    <property type="match status" value="1"/>
</dbReference>
<accession>A0A810L9H1</accession>
<dbReference type="OrthoDB" id="9802433at2"/>
<name>A0A810L9H1_9ACTN</name>
<keyword evidence="11" id="KW-1185">Reference proteome</keyword>
<dbReference type="SUPFAM" id="SSF51445">
    <property type="entry name" value="(Trans)glycosidases"/>
    <property type="match status" value="1"/>
</dbReference>